<proteinExistence type="predicted"/>
<evidence type="ECO:0000313" key="1">
    <source>
        <dbReference type="EMBL" id="OLN32468.1"/>
    </source>
</evidence>
<comment type="caution">
    <text evidence="1">The sequence shown here is derived from an EMBL/GenBank/DDBJ whole genome shotgun (WGS) entry which is preliminary data.</text>
</comment>
<name>A0A1Q8QYM4_9FIRM</name>
<dbReference type="STRING" id="1888891.DSOL_1504"/>
<protein>
    <submittedName>
        <fullName evidence="1">Uncharacterized protein</fullName>
    </submittedName>
</protein>
<keyword evidence="2" id="KW-1185">Reference proteome</keyword>
<evidence type="ECO:0000313" key="2">
    <source>
        <dbReference type="Proteomes" id="UP000186102"/>
    </source>
</evidence>
<gene>
    <name evidence="1" type="ORF">DSOL_1504</name>
</gene>
<accession>A0A1Q8QYM4</accession>
<reference evidence="1 2" key="1">
    <citation type="submission" date="2016-09" db="EMBL/GenBank/DDBJ databases">
        <title>Complete genome of Desulfosporosinus sp. OL.</title>
        <authorList>
            <person name="Mardanov A."/>
            <person name="Beletsky A."/>
            <person name="Panova A."/>
            <person name="Karnachuk O."/>
            <person name="Ravin N."/>
        </authorList>
    </citation>
    <scope>NUCLEOTIDE SEQUENCE [LARGE SCALE GENOMIC DNA]</scope>
    <source>
        <strain evidence="1 2">OL</strain>
    </source>
</reference>
<organism evidence="1 2">
    <name type="scientific">Desulfosporosinus metallidurans</name>
    <dbReference type="NCBI Taxonomy" id="1888891"/>
    <lineage>
        <taxon>Bacteria</taxon>
        <taxon>Bacillati</taxon>
        <taxon>Bacillota</taxon>
        <taxon>Clostridia</taxon>
        <taxon>Eubacteriales</taxon>
        <taxon>Desulfitobacteriaceae</taxon>
        <taxon>Desulfosporosinus</taxon>
    </lineage>
</organism>
<dbReference type="AlphaFoldDB" id="A0A1Q8QYM4"/>
<sequence length="40" mass="4299">MGCVLGGKAGPQPELEKFVDTWFSADDLVEAAEKSAIFKI</sequence>
<dbReference type="Proteomes" id="UP000186102">
    <property type="component" value="Unassembled WGS sequence"/>
</dbReference>
<dbReference type="EMBL" id="MLBF01000008">
    <property type="protein sequence ID" value="OLN32468.1"/>
    <property type="molecule type" value="Genomic_DNA"/>
</dbReference>